<feature type="compositionally biased region" description="Basic and acidic residues" evidence="1">
    <location>
        <begin position="106"/>
        <end position="118"/>
    </location>
</feature>
<gene>
    <name evidence="2" type="ORF">E4K65_25705</name>
</gene>
<keyword evidence="3" id="KW-1185">Reference proteome</keyword>
<organism evidence="2 3">
    <name type="scientific">Bradyrhizobium niftali</name>
    <dbReference type="NCBI Taxonomy" id="2560055"/>
    <lineage>
        <taxon>Bacteria</taxon>
        <taxon>Pseudomonadati</taxon>
        <taxon>Pseudomonadota</taxon>
        <taxon>Alphaproteobacteria</taxon>
        <taxon>Hyphomicrobiales</taxon>
        <taxon>Nitrobacteraceae</taxon>
        <taxon>Bradyrhizobium</taxon>
    </lineage>
</organism>
<name>A0A4Y9LNQ8_9BRAD</name>
<evidence type="ECO:0000256" key="1">
    <source>
        <dbReference type="SAM" id="MobiDB-lite"/>
    </source>
</evidence>
<dbReference type="AlphaFoldDB" id="A0A4Y9LNQ8"/>
<sequence length="241" mass="25924">MRSSKTSGSMVRDPRWEFWRALKLSAVALGIGVVMAAGAARAGDDDEDDRTFEEKIIDNLMSGLGAKSMETPGIEYRERSPLVVPPKLDLPPPASAAEAAPPNWPKDPDEKRRKEAAAARKKSGTKFLNPWEAARPLTPAELNAAKTNGSSRTSSNDSVQPGGNNPTMSPSQLGYKGGLLGIFKSDSEESKQFTSEPPRASLTEPPPGYQTPSPNYAYGAGGPDKSKRTYFDVLSGKEKEK</sequence>
<evidence type="ECO:0000313" key="2">
    <source>
        <dbReference type="EMBL" id="TFV44945.1"/>
    </source>
</evidence>
<dbReference type="RefSeq" id="WP_135176509.1">
    <property type="nucleotide sequence ID" value="NZ_SPQT01000016.1"/>
</dbReference>
<dbReference type="OrthoDB" id="8018783at2"/>
<protein>
    <submittedName>
        <fullName evidence="2">Uncharacterized protein</fullName>
    </submittedName>
</protein>
<accession>A0A4Y9LNQ8</accession>
<comment type="caution">
    <text evidence="2">The sequence shown here is derived from an EMBL/GenBank/DDBJ whole genome shotgun (WGS) entry which is preliminary data.</text>
</comment>
<feature type="compositionally biased region" description="Polar residues" evidence="1">
    <location>
        <begin position="145"/>
        <end position="172"/>
    </location>
</feature>
<proteinExistence type="predicted"/>
<dbReference type="EMBL" id="SPQT01000016">
    <property type="protein sequence ID" value="TFV44945.1"/>
    <property type="molecule type" value="Genomic_DNA"/>
</dbReference>
<reference evidence="2 3" key="1">
    <citation type="submission" date="2019-03" db="EMBL/GenBank/DDBJ databases">
        <title>Bradyrhizobium diversity isolated from nodules of Chamaecrista fasciculata.</title>
        <authorList>
            <person name="Klepa M.S."/>
            <person name="Urquiaga M.O."/>
            <person name="Hungria M."/>
            <person name="Delamuta J.R."/>
        </authorList>
    </citation>
    <scope>NUCLEOTIDE SEQUENCE [LARGE SCALE GENOMIC DNA]</scope>
    <source>
        <strain evidence="2 3">CNPSo 3448</strain>
    </source>
</reference>
<feature type="region of interest" description="Disordered" evidence="1">
    <location>
        <begin position="77"/>
        <end position="229"/>
    </location>
</feature>
<evidence type="ECO:0000313" key="3">
    <source>
        <dbReference type="Proteomes" id="UP000297966"/>
    </source>
</evidence>
<dbReference type="Proteomes" id="UP000297966">
    <property type="component" value="Unassembled WGS sequence"/>
</dbReference>